<reference evidence="1" key="1">
    <citation type="submission" date="2020-08" db="EMBL/GenBank/DDBJ databases">
        <title>Genome sequencing and assembly of the red palm weevil Rhynchophorus ferrugineus.</title>
        <authorList>
            <person name="Dias G.B."/>
            <person name="Bergman C.M."/>
            <person name="Manee M."/>
        </authorList>
    </citation>
    <scope>NUCLEOTIDE SEQUENCE</scope>
    <source>
        <strain evidence="1">AA-2017</strain>
        <tissue evidence="1">Whole larva</tissue>
    </source>
</reference>
<evidence type="ECO:0000313" key="2">
    <source>
        <dbReference type="Proteomes" id="UP000625711"/>
    </source>
</evidence>
<protein>
    <submittedName>
        <fullName evidence="1">Uncharacterized protein</fullName>
    </submittedName>
</protein>
<sequence>MSRTNETTLWWGCVFWPPQGGCGFVRSDVLLTIWPPNLVKRNFFNISTQNSQLRIGKSNKYKLVDSFTI</sequence>
<dbReference type="EMBL" id="JAACXV010000263">
    <property type="protein sequence ID" value="KAF7281016.1"/>
    <property type="molecule type" value="Genomic_DNA"/>
</dbReference>
<dbReference type="Proteomes" id="UP000625711">
    <property type="component" value="Unassembled WGS sequence"/>
</dbReference>
<dbReference type="AlphaFoldDB" id="A0A834IKH2"/>
<comment type="caution">
    <text evidence="1">The sequence shown here is derived from an EMBL/GenBank/DDBJ whole genome shotgun (WGS) entry which is preliminary data.</text>
</comment>
<accession>A0A834IKH2</accession>
<gene>
    <name evidence="1" type="ORF">GWI33_005247</name>
</gene>
<organism evidence="1 2">
    <name type="scientific">Rhynchophorus ferrugineus</name>
    <name type="common">Red palm weevil</name>
    <name type="synonym">Curculio ferrugineus</name>
    <dbReference type="NCBI Taxonomy" id="354439"/>
    <lineage>
        <taxon>Eukaryota</taxon>
        <taxon>Metazoa</taxon>
        <taxon>Ecdysozoa</taxon>
        <taxon>Arthropoda</taxon>
        <taxon>Hexapoda</taxon>
        <taxon>Insecta</taxon>
        <taxon>Pterygota</taxon>
        <taxon>Neoptera</taxon>
        <taxon>Endopterygota</taxon>
        <taxon>Coleoptera</taxon>
        <taxon>Polyphaga</taxon>
        <taxon>Cucujiformia</taxon>
        <taxon>Curculionidae</taxon>
        <taxon>Dryophthorinae</taxon>
        <taxon>Rhynchophorus</taxon>
    </lineage>
</organism>
<name>A0A834IKH2_RHYFE</name>
<proteinExistence type="predicted"/>
<keyword evidence="2" id="KW-1185">Reference proteome</keyword>
<evidence type="ECO:0000313" key="1">
    <source>
        <dbReference type="EMBL" id="KAF7281016.1"/>
    </source>
</evidence>